<organism evidence="1 2">
    <name type="scientific">Ambispora leptoticha</name>
    <dbReference type="NCBI Taxonomy" id="144679"/>
    <lineage>
        <taxon>Eukaryota</taxon>
        <taxon>Fungi</taxon>
        <taxon>Fungi incertae sedis</taxon>
        <taxon>Mucoromycota</taxon>
        <taxon>Glomeromycotina</taxon>
        <taxon>Glomeromycetes</taxon>
        <taxon>Archaeosporales</taxon>
        <taxon>Ambisporaceae</taxon>
        <taxon>Ambispora</taxon>
    </lineage>
</organism>
<protein>
    <submittedName>
        <fullName evidence="1">5450_t:CDS:1</fullName>
    </submittedName>
</protein>
<dbReference type="EMBL" id="CAJVPS010051061">
    <property type="protein sequence ID" value="CAG8768855.1"/>
    <property type="molecule type" value="Genomic_DNA"/>
</dbReference>
<reference evidence="1" key="1">
    <citation type="submission" date="2021-06" db="EMBL/GenBank/DDBJ databases">
        <authorList>
            <person name="Kallberg Y."/>
            <person name="Tangrot J."/>
            <person name="Rosling A."/>
        </authorList>
    </citation>
    <scope>NUCLEOTIDE SEQUENCE</scope>
    <source>
        <strain evidence="1">FL130A</strain>
    </source>
</reference>
<accession>A0A9N9J7I6</accession>
<dbReference type="Proteomes" id="UP000789508">
    <property type="component" value="Unassembled WGS sequence"/>
</dbReference>
<comment type="caution">
    <text evidence="1">The sequence shown here is derived from an EMBL/GenBank/DDBJ whole genome shotgun (WGS) entry which is preliminary data.</text>
</comment>
<sequence length="45" mass="4806">ALLDIPALWGTRKTFVVFVVANAQKSSRCSTLVNAPAVSDLCTKI</sequence>
<dbReference type="AlphaFoldDB" id="A0A9N9J7I6"/>
<keyword evidence="2" id="KW-1185">Reference proteome</keyword>
<proteinExistence type="predicted"/>
<evidence type="ECO:0000313" key="2">
    <source>
        <dbReference type="Proteomes" id="UP000789508"/>
    </source>
</evidence>
<gene>
    <name evidence="1" type="ORF">ALEPTO_LOCUS14030</name>
</gene>
<feature type="non-terminal residue" evidence="1">
    <location>
        <position position="45"/>
    </location>
</feature>
<evidence type="ECO:0000313" key="1">
    <source>
        <dbReference type="EMBL" id="CAG8768855.1"/>
    </source>
</evidence>
<feature type="non-terminal residue" evidence="1">
    <location>
        <position position="1"/>
    </location>
</feature>
<name>A0A9N9J7I6_9GLOM</name>